<evidence type="ECO:0000256" key="5">
    <source>
        <dbReference type="ARBA" id="ARBA00023128"/>
    </source>
</evidence>
<evidence type="ECO:0000313" key="10">
    <source>
        <dbReference type="Proteomes" id="UP001497382"/>
    </source>
</evidence>
<keyword evidence="6" id="KW-0687">Ribonucleoprotein</keyword>
<dbReference type="SUPFAM" id="SSF52540">
    <property type="entry name" value="P-loop containing nucleoside triphosphate hydrolases"/>
    <property type="match status" value="1"/>
</dbReference>
<dbReference type="EMBL" id="CAXIEN010000008">
    <property type="protein sequence ID" value="CAL1263262.1"/>
    <property type="molecule type" value="Genomic_DNA"/>
</dbReference>
<keyword evidence="8" id="KW-0732">Signal</keyword>
<keyword evidence="3" id="KW-0809">Transit peptide</keyword>
<dbReference type="InterPro" id="IPR008092">
    <property type="entry name" value="Ribosomal_mS29_met"/>
</dbReference>
<dbReference type="Pfam" id="PF10236">
    <property type="entry name" value="DAP3"/>
    <property type="match status" value="1"/>
</dbReference>
<comment type="subcellular location">
    <subcellularLocation>
        <location evidence="1">Mitochondrion</location>
    </subcellularLocation>
</comment>
<keyword evidence="5" id="KW-0496">Mitochondrion</keyword>
<gene>
    <name evidence="9" type="ORF">LARSCL_LOCUS1406</name>
</gene>
<dbReference type="PANTHER" id="PTHR12810:SF0">
    <property type="entry name" value="SMALL RIBOSOMAL SUBUNIT PROTEIN MS29"/>
    <property type="match status" value="1"/>
</dbReference>
<dbReference type="GO" id="GO:0003735">
    <property type="term" value="F:structural constituent of ribosome"/>
    <property type="evidence" value="ECO:0007669"/>
    <property type="project" value="TreeGrafter"/>
</dbReference>
<comment type="similarity">
    <text evidence="2">Belongs to the mitochondrion-specific ribosomal protein mS29 family.</text>
</comment>
<dbReference type="Proteomes" id="UP001497382">
    <property type="component" value="Unassembled WGS sequence"/>
</dbReference>
<accession>A0AAV1YW47</accession>
<dbReference type="InterPro" id="IPR027417">
    <property type="entry name" value="P-loop_NTPase"/>
</dbReference>
<dbReference type="PRINTS" id="PR01716">
    <property type="entry name" value="DEATHASSOCP3"/>
</dbReference>
<evidence type="ECO:0000256" key="1">
    <source>
        <dbReference type="ARBA" id="ARBA00004173"/>
    </source>
</evidence>
<dbReference type="AlphaFoldDB" id="A0AAV1YW47"/>
<keyword evidence="4" id="KW-0689">Ribosomal protein</keyword>
<dbReference type="GO" id="GO:0005763">
    <property type="term" value="C:mitochondrial small ribosomal subunit"/>
    <property type="evidence" value="ECO:0007669"/>
    <property type="project" value="TreeGrafter"/>
</dbReference>
<evidence type="ECO:0000256" key="3">
    <source>
        <dbReference type="ARBA" id="ARBA00022946"/>
    </source>
</evidence>
<evidence type="ECO:0000256" key="8">
    <source>
        <dbReference type="SAM" id="SignalP"/>
    </source>
</evidence>
<keyword evidence="10" id="KW-1185">Reference proteome</keyword>
<comment type="caution">
    <text evidence="9">The sequence shown here is derived from an EMBL/GenBank/DDBJ whole genome shotgun (WGS) entry which is preliminary data.</text>
</comment>
<name>A0AAV1YW47_9ARAC</name>
<evidence type="ECO:0000256" key="2">
    <source>
        <dbReference type="ARBA" id="ARBA00009863"/>
    </source>
</evidence>
<evidence type="ECO:0000256" key="4">
    <source>
        <dbReference type="ARBA" id="ARBA00022980"/>
    </source>
</evidence>
<dbReference type="GO" id="GO:0006915">
    <property type="term" value="P:apoptotic process"/>
    <property type="evidence" value="ECO:0007669"/>
    <property type="project" value="InterPro"/>
</dbReference>
<dbReference type="InterPro" id="IPR019368">
    <property type="entry name" value="Ribosomal_mS29"/>
</dbReference>
<evidence type="ECO:0000313" key="9">
    <source>
        <dbReference type="EMBL" id="CAL1263262.1"/>
    </source>
</evidence>
<reference evidence="9 10" key="1">
    <citation type="submission" date="2024-04" db="EMBL/GenBank/DDBJ databases">
        <authorList>
            <person name="Rising A."/>
            <person name="Reimegard J."/>
            <person name="Sonavane S."/>
            <person name="Akerstrom W."/>
            <person name="Nylinder S."/>
            <person name="Hedman E."/>
            <person name="Kallberg Y."/>
        </authorList>
    </citation>
    <scope>NUCLEOTIDE SEQUENCE [LARGE SCALE GENOMIC DNA]</scope>
</reference>
<evidence type="ECO:0000256" key="6">
    <source>
        <dbReference type="ARBA" id="ARBA00023274"/>
    </source>
</evidence>
<evidence type="ECO:0000256" key="7">
    <source>
        <dbReference type="ARBA" id="ARBA00035140"/>
    </source>
</evidence>
<feature type="signal peptide" evidence="8">
    <location>
        <begin position="1"/>
        <end position="17"/>
    </location>
</feature>
<organism evidence="9 10">
    <name type="scientific">Larinioides sclopetarius</name>
    <dbReference type="NCBI Taxonomy" id="280406"/>
    <lineage>
        <taxon>Eukaryota</taxon>
        <taxon>Metazoa</taxon>
        <taxon>Ecdysozoa</taxon>
        <taxon>Arthropoda</taxon>
        <taxon>Chelicerata</taxon>
        <taxon>Arachnida</taxon>
        <taxon>Araneae</taxon>
        <taxon>Araneomorphae</taxon>
        <taxon>Entelegynae</taxon>
        <taxon>Araneoidea</taxon>
        <taxon>Araneidae</taxon>
        <taxon>Larinioides</taxon>
    </lineage>
</organism>
<sequence length="414" mass="47825">MIRFLSLSIWLTSETHSNSICHNKLKHLPMLARTQLKYLKNGAAFCTKPAQVIQDQFQHFRTTENSPTLHSKDHIGKFYTIPSDIRSKLFFSGGIPKSWDNQMKVFCETCIMVREPALEVMSLVNKINYADPAIRFVLYGRDGSGKTATLMHLLHFAYESKFLLLHVPWVSNWTKRPKEVVASQFKEGRIDLPVESAIWLQHFKTQNLQLMEELNLKTTKSYTWSKREVTEQGDSLMDIVEHGIQRVRHSSDCVAALVKEIKQQAQTGKFKVMVIIDGVNAFWNKTNVKRPDRSLVPATEITITRAFMKLLQNDWNNAAMITTVDIIPFNRNASKLDPYTPHSLLGKEGFEHMDPFIPIHVDHYTDKEIHSVLDYYSDRLWLQSERARQEEGRKQIKFLSGYNPAEVMKLCSPL</sequence>
<dbReference type="PANTHER" id="PTHR12810">
    <property type="entry name" value="MITOCHONDRIAL 28S RIBOSOMAL PROTEIN S29"/>
    <property type="match status" value="1"/>
</dbReference>
<proteinExistence type="inferred from homology"/>
<protein>
    <recommendedName>
        <fullName evidence="7">Small ribosomal subunit protein mS29</fullName>
    </recommendedName>
</protein>
<feature type="chain" id="PRO_5043494683" description="Small ribosomal subunit protein mS29" evidence="8">
    <location>
        <begin position="18"/>
        <end position="414"/>
    </location>
</feature>